<dbReference type="RefSeq" id="WP_149431051.1">
    <property type="nucleotide sequence ID" value="NZ_VLNY01000006.1"/>
</dbReference>
<dbReference type="Proteomes" id="UP000322244">
    <property type="component" value="Unassembled WGS sequence"/>
</dbReference>
<gene>
    <name evidence="1" type="ORF">FOY51_15050</name>
</gene>
<name>A0A5A7S823_9NOCA</name>
<sequence length="93" mass="10458">MTMYYEDLEAAGPLNPDIAEQLCWKTNEYSSKIVLTVAGRRILAQTLPLCWNELKVRRGTAISITVDGGHQSPDEDKRALRDFSELFRTLTAG</sequence>
<protein>
    <submittedName>
        <fullName evidence="1">Uncharacterized protein</fullName>
    </submittedName>
</protein>
<reference evidence="1 2" key="1">
    <citation type="submission" date="2019-07" db="EMBL/GenBank/DDBJ databases">
        <title>Rhodococcus cavernicolus sp. nov., isolated from a cave.</title>
        <authorList>
            <person name="Lee S.D."/>
        </authorList>
    </citation>
    <scope>NUCLEOTIDE SEQUENCE [LARGE SCALE GENOMIC DNA]</scope>
    <source>
        <strain evidence="1 2">C1-24</strain>
    </source>
</reference>
<evidence type="ECO:0000313" key="2">
    <source>
        <dbReference type="Proteomes" id="UP000322244"/>
    </source>
</evidence>
<dbReference type="EMBL" id="VLNY01000006">
    <property type="protein sequence ID" value="KAA0022290.1"/>
    <property type="molecule type" value="Genomic_DNA"/>
</dbReference>
<proteinExistence type="predicted"/>
<keyword evidence="2" id="KW-1185">Reference proteome</keyword>
<evidence type="ECO:0000313" key="1">
    <source>
        <dbReference type="EMBL" id="KAA0022290.1"/>
    </source>
</evidence>
<dbReference type="AlphaFoldDB" id="A0A5A7S823"/>
<dbReference type="OrthoDB" id="4555151at2"/>
<organism evidence="1 2">
    <name type="scientific">Antrihabitans cavernicola</name>
    <dbReference type="NCBI Taxonomy" id="2495913"/>
    <lineage>
        <taxon>Bacteria</taxon>
        <taxon>Bacillati</taxon>
        <taxon>Actinomycetota</taxon>
        <taxon>Actinomycetes</taxon>
        <taxon>Mycobacteriales</taxon>
        <taxon>Nocardiaceae</taxon>
        <taxon>Antrihabitans</taxon>
    </lineage>
</organism>
<comment type="caution">
    <text evidence="1">The sequence shown here is derived from an EMBL/GenBank/DDBJ whole genome shotgun (WGS) entry which is preliminary data.</text>
</comment>
<accession>A0A5A7S823</accession>